<sequence length="362" mass="38103">MARSDRPQHLFSSLSSETLAVVAGRPERTPDSPLNVPITPASTYVAGGSLEYGRYGNPTWEAFEEVMGALEGGRAVMYASGLAAAAATLSLAPEGGAVVVPRHAYNGTVGLMQDAARRGRLEVREVDVTRPNALVDAAEGAAMVWIESPTNPALEVVDIAETAAAARTRGALVVVDNTFATPLVQQPLALGADVVVHSATKLLAGHSDALAGVAVVADDPTYELLEAYRRLHGATPGALEAYLATRGLRTLAVRFERAQDNARRLAEHLEGHEDVAVVRYPGFGTVLTFEPKGGATAAHRVTTASELVVCATSLGGVETSWERRRRWAGEPVTVPDALIRVSVGIEGFADLWADVAQALTRG</sequence>
<reference evidence="11 12" key="1">
    <citation type="submission" date="2019-05" db="EMBL/GenBank/DDBJ databases">
        <title>Mumia sp. nov., isolated from the intestinal contents of plateau pika (Ochotona curzoniae) in the Qinghai-Tibet plateau of China.</title>
        <authorList>
            <person name="Tian Z."/>
        </authorList>
    </citation>
    <scope>NUCLEOTIDE SEQUENCE [LARGE SCALE GENOMIC DNA]</scope>
    <source>
        <strain evidence="12">527</strain>
        <strain evidence="11">Z527</strain>
    </source>
</reference>
<comment type="catalytic activity">
    <reaction evidence="7">
        <text>L-methionine + H2O = methanethiol + 2-oxobutanoate + NH4(+)</text>
        <dbReference type="Rhea" id="RHEA:23800"/>
        <dbReference type="ChEBI" id="CHEBI:15377"/>
        <dbReference type="ChEBI" id="CHEBI:16007"/>
        <dbReference type="ChEBI" id="CHEBI:16763"/>
        <dbReference type="ChEBI" id="CHEBI:28938"/>
        <dbReference type="ChEBI" id="CHEBI:57844"/>
        <dbReference type="EC" id="4.4.1.11"/>
    </reaction>
    <physiologicalReaction direction="left-to-right" evidence="7">
        <dbReference type="Rhea" id="RHEA:23801"/>
    </physiologicalReaction>
</comment>
<proteinExistence type="inferred from homology"/>
<comment type="similarity">
    <text evidence="2 9">Belongs to the trans-sulfuration enzymes family.</text>
</comment>
<protein>
    <recommendedName>
        <fullName evidence="4">homocysteine desulfhydrase</fullName>
        <ecNumber evidence="4">4.4.1.2</ecNumber>
    </recommendedName>
    <alternativeName>
        <fullName evidence="5">Homocysteine desulfhydrase</fullName>
    </alternativeName>
</protein>
<evidence type="ECO:0000313" key="12">
    <source>
        <dbReference type="Proteomes" id="UP000306740"/>
    </source>
</evidence>
<evidence type="ECO:0000313" key="10">
    <source>
        <dbReference type="EMBL" id="TNC32921.1"/>
    </source>
</evidence>
<dbReference type="SUPFAM" id="SSF53383">
    <property type="entry name" value="PLP-dependent transferases"/>
    <property type="match status" value="1"/>
</dbReference>
<evidence type="ECO:0000256" key="9">
    <source>
        <dbReference type="RuleBase" id="RU362118"/>
    </source>
</evidence>
<accession>A0A5C4MTU7</accession>
<dbReference type="Gene3D" id="3.40.640.10">
    <property type="entry name" value="Type I PLP-dependent aspartate aminotransferase-like (Major domain)"/>
    <property type="match status" value="1"/>
</dbReference>
<dbReference type="GO" id="GO:0003962">
    <property type="term" value="F:cystathionine gamma-synthase activity"/>
    <property type="evidence" value="ECO:0007669"/>
    <property type="project" value="TreeGrafter"/>
</dbReference>
<evidence type="ECO:0000256" key="2">
    <source>
        <dbReference type="ARBA" id="ARBA00009077"/>
    </source>
</evidence>
<organism evidence="11 12">
    <name type="scientific">Mumia zhuanghuii</name>
    <dbReference type="NCBI Taxonomy" id="2585211"/>
    <lineage>
        <taxon>Bacteria</taxon>
        <taxon>Bacillati</taxon>
        <taxon>Actinomycetota</taxon>
        <taxon>Actinomycetes</taxon>
        <taxon>Propionibacteriales</taxon>
        <taxon>Nocardioidaceae</taxon>
        <taxon>Mumia</taxon>
    </lineage>
</organism>
<dbReference type="FunFam" id="3.40.640.10:FF:000046">
    <property type="entry name" value="Cystathionine gamma-lyase"/>
    <property type="match status" value="1"/>
</dbReference>
<dbReference type="PANTHER" id="PTHR11808:SF15">
    <property type="entry name" value="CYSTATHIONINE GAMMA-LYASE"/>
    <property type="match status" value="1"/>
</dbReference>
<dbReference type="EMBL" id="VDFR01000042">
    <property type="protein sequence ID" value="TNC47771.1"/>
    <property type="molecule type" value="Genomic_DNA"/>
</dbReference>
<dbReference type="GO" id="GO:0018826">
    <property type="term" value="F:methionine gamma-lyase activity"/>
    <property type="evidence" value="ECO:0007669"/>
    <property type="project" value="UniProtKB-EC"/>
</dbReference>
<dbReference type="AlphaFoldDB" id="A0A5C4MTU7"/>
<evidence type="ECO:0000256" key="4">
    <source>
        <dbReference type="ARBA" id="ARBA00047175"/>
    </source>
</evidence>
<dbReference type="Gene3D" id="3.90.1150.10">
    <property type="entry name" value="Aspartate Aminotransferase, domain 1"/>
    <property type="match status" value="1"/>
</dbReference>
<evidence type="ECO:0000313" key="11">
    <source>
        <dbReference type="EMBL" id="TNC47771.1"/>
    </source>
</evidence>
<comment type="catalytic activity">
    <reaction evidence="6">
        <text>L-homocysteine + H2O = 2-oxobutanoate + hydrogen sulfide + NH4(+) + H(+)</text>
        <dbReference type="Rhea" id="RHEA:14501"/>
        <dbReference type="ChEBI" id="CHEBI:15377"/>
        <dbReference type="ChEBI" id="CHEBI:15378"/>
        <dbReference type="ChEBI" id="CHEBI:16763"/>
        <dbReference type="ChEBI" id="CHEBI:28938"/>
        <dbReference type="ChEBI" id="CHEBI:29919"/>
        <dbReference type="ChEBI" id="CHEBI:58199"/>
        <dbReference type="EC" id="4.4.1.2"/>
    </reaction>
    <physiologicalReaction direction="left-to-right" evidence="6">
        <dbReference type="Rhea" id="RHEA:14502"/>
    </physiologicalReaction>
</comment>
<dbReference type="GO" id="GO:0019346">
    <property type="term" value="P:transsulfuration"/>
    <property type="evidence" value="ECO:0007669"/>
    <property type="project" value="InterPro"/>
</dbReference>
<dbReference type="GO" id="GO:0019343">
    <property type="term" value="P:cysteine biosynthetic process via cystathionine"/>
    <property type="evidence" value="ECO:0007669"/>
    <property type="project" value="TreeGrafter"/>
</dbReference>
<evidence type="ECO:0000256" key="3">
    <source>
        <dbReference type="ARBA" id="ARBA00022898"/>
    </source>
</evidence>
<dbReference type="OrthoDB" id="9780685at2"/>
<dbReference type="EMBL" id="VDFR01000184">
    <property type="protein sequence ID" value="TNC32921.1"/>
    <property type="molecule type" value="Genomic_DNA"/>
</dbReference>
<dbReference type="RefSeq" id="WP_139105733.1">
    <property type="nucleotide sequence ID" value="NZ_VDFR01000042.1"/>
</dbReference>
<dbReference type="InterPro" id="IPR000277">
    <property type="entry name" value="Cys/Met-Metab_PyrdxlP-dep_enz"/>
</dbReference>
<evidence type="ECO:0000256" key="7">
    <source>
        <dbReference type="ARBA" id="ARBA00052699"/>
    </source>
</evidence>
<name>A0A5C4MTU7_9ACTN</name>
<dbReference type="InterPro" id="IPR015424">
    <property type="entry name" value="PyrdxlP-dep_Trfase"/>
</dbReference>
<comment type="cofactor">
    <cofactor evidence="1 9">
        <name>pyridoxal 5'-phosphate</name>
        <dbReference type="ChEBI" id="CHEBI:597326"/>
    </cofactor>
</comment>
<dbReference type="GO" id="GO:0004123">
    <property type="term" value="F:cystathionine gamma-lyase activity"/>
    <property type="evidence" value="ECO:0007669"/>
    <property type="project" value="TreeGrafter"/>
</dbReference>
<dbReference type="PIRSF" id="PIRSF001434">
    <property type="entry name" value="CGS"/>
    <property type="match status" value="1"/>
</dbReference>
<dbReference type="GO" id="GO:0047982">
    <property type="term" value="F:homocysteine desulfhydrase activity"/>
    <property type="evidence" value="ECO:0007669"/>
    <property type="project" value="UniProtKB-EC"/>
</dbReference>
<feature type="modified residue" description="N6-(pyridoxal phosphate)lysine" evidence="8">
    <location>
        <position position="201"/>
    </location>
</feature>
<comment type="caution">
    <text evidence="11">The sequence shown here is derived from an EMBL/GenBank/DDBJ whole genome shotgun (WGS) entry which is preliminary data.</text>
</comment>
<dbReference type="GO" id="GO:0005737">
    <property type="term" value="C:cytoplasm"/>
    <property type="evidence" value="ECO:0007669"/>
    <property type="project" value="TreeGrafter"/>
</dbReference>
<dbReference type="PANTHER" id="PTHR11808">
    <property type="entry name" value="TRANS-SULFURATION ENZYME FAMILY MEMBER"/>
    <property type="match status" value="1"/>
</dbReference>
<keyword evidence="3 8" id="KW-0663">Pyridoxal phosphate</keyword>
<dbReference type="Pfam" id="PF01053">
    <property type="entry name" value="Cys_Met_Meta_PP"/>
    <property type="match status" value="1"/>
</dbReference>
<evidence type="ECO:0000256" key="6">
    <source>
        <dbReference type="ARBA" id="ARBA00048780"/>
    </source>
</evidence>
<evidence type="ECO:0000256" key="1">
    <source>
        <dbReference type="ARBA" id="ARBA00001933"/>
    </source>
</evidence>
<dbReference type="InterPro" id="IPR015422">
    <property type="entry name" value="PyrdxlP-dep_Trfase_small"/>
</dbReference>
<evidence type="ECO:0000256" key="5">
    <source>
        <dbReference type="ARBA" id="ARBA00047199"/>
    </source>
</evidence>
<gene>
    <name evidence="11" type="ORF">FHE65_08915</name>
    <name evidence="10" type="ORF">FHE65_29940</name>
</gene>
<dbReference type="GO" id="GO:0030170">
    <property type="term" value="F:pyridoxal phosphate binding"/>
    <property type="evidence" value="ECO:0007669"/>
    <property type="project" value="InterPro"/>
</dbReference>
<dbReference type="EC" id="4.4.1.2" evidence="4"/>
<evidence type="ECO:0000256" key="8">
    <source>
        <dbReference type="PIRSR" id="PIRSR001434-2"/>
    </source>
</evidence>
<dbReference type="Proteomes" id="UP000306740">
    <property type="component" value="Unassembled WGS sequence"/>
</dbReference>
<dbReference type="InterPro" id="IPR015421">
    <property type="entry name" value="PyrdxlP-dep_Trfase_major"/>
</dbReference>